<feature type="region of interest" description="Disordered" evidence="2">
    <location>
        <begin position="77"/>
        <end position="104"/>
    </location>
</feature>
<evidence type="ECO:0000256" key="2">
    <source>
        <dbReference type="SAM" id="MobiDB-lite"/>
    </source>
</evidence>
<dbReference type="AlphaFoldDB" id="A0A1R2CPF5"/>
<evidence type="ECO:0000256" key="1">
    <source>
        <dbReference type="SAM" id="Coils"/>
    </source>
</evidence>
<feature type="region of interest" description="Disordered" evidence="2">
    <location>
        <begin position="1"/>
        <end position="25"/>
    </location>
</feature>
<feature type="coiled-coil region" evidence="1">
    <location>
        <begin position="924"/>
        <end position="982"/>
    </location>
</feature>
<name>A0A1R2CPF5_9CILI</name>
<gene>
    <name evidence="3" type="ORF">SteCoe_6737</name>
</gene>
<accession>A0A1R2CPF5</accession>
<feature type="coiled-coil region" evidence="1">
    <location>
        <begin position="510"/>
        <end position="618"/>
    </location>
</feature>
<proteinExistence type="predicted"/>
<reference evidence="3 4" key="1">
    <citation type="submission" date="2016-11" db="EMBL/GenBank/DDBJ databases">
        <title>The macronuclear genome of Stentor coeruleus: a giant cell with tiny introns.</title>
        <authorList>
            <person name="Slabodnick M."/>
            <person name="Ruby J.G."/>
            <person name="Reiff S.B."/>
            <person name="Swart E.C."/>
            <person name="Gosai S."/>
            <person name="Prabakaran S."/>
            <person name="Witkowska E."/>
            <person name="Larue G.E."/>
            <person name="Fisher S."/>
            <person name="Freeman R.M."/>
            <person name="Gunawardena J."/>
            <person name="Chu W."/>
            <person name="Stover N.A."/>
            <person name="Gregory B.D."/>
            <person name="Nowacki M."/>
            <person name="Derisi J."/>
            <person name="Roy S.W."/>
            <person name="Marshall W.F."/>
            <person name="Sood P."/>
        </authorList>
    </citation>
    <scope>NUCLEOTIDE SEQUENCE [LARGE SCALE GENOMIC DNA]</scope>
    <source>
        <strain evidence="3">WM001</strain>
    </source>
</reference>
<feature type="compositionally biased region" description="Polar residues" evidence="2">
    <location>
        <begin position="77"/>
        <end position="86"/>
    </location>
</feature>
<dbReference type="Proteomes" id="UP000187209">
    <property type="component" value="Unassembled WGS sequence"/>
</dbReference>
<feature type="coiled-coil region" evidence="1">
    <location>
        <begin position="326"/>
        <end position="417"/>
    </location>
</feature>
<keyword evidence="1" id="KW-0175">Coiled coil</keyword>
<protein>
    <submittedName>
        <fullName evidence="3">Uncharacterized protein</fullName>
    </submittedName>
</protein>
<dbReference type="EMBL" id="MPUH01000094">
    <property type="protein sequence ID" value="OMJ90863.1"/>
    <property type="molecule type" value="Genomic_DNA"/>
</dbReference>
<organism evidence="3 4">
    <name type="scientific">Stentor coeruleus</name>
    <dbReference type="NCBI Taxonomy" id="5963"/>
    <lineage>
        <taxon>Eukaryota</taxon>
        <taxon>Sar</taxon>
        <taxon>Alveolata</taxon>
        <taxon>Ciliophora</taxon>
        <taxon>Postciliodesmatophora</taxon>
        <taxon>Heterotrichea</taxon>
        <taxon>Heterotrichida</taxon>
        <taxon>Stentoridae</taxon>
        <taxon>Stentor</taxon>
    </lineage>
</organism>
<sequence>MEAHYTKEHHDSSQTSPMNSSEFLSQNRVLESKRFSSDTTSFFSPISYHPRKNTQSLFDKTDNLRLKLEKLSAIPTSANLSSSRESNTSKDRATVKSKPTTPMKNNKLEKESRIFTGTKSKNHNFHDPFCKLNEFLTSLGKNEPKTTDLRIGSFEKNNKKCDKITENLENPIFYRENLVQKKHKNYSNVTDKINAIENSIISNSRNSIVSNSRNSISTPPKYAYSPHRLTSSLIKSQLFHLKNDLFLLKTIFQDFFTVKDNFEKICKNIAKECFESQKQTKQAQNIENQLILEQKIKIQNLEEIIKKNYKDKYMIKNTTLEDNCKILTLSEKLKKQENAYDQLKKEYENILVAREKFDKEQLNVNDLKIIELNNEIEVLNKEKNALNIKIEESALEIKKLNEEITSTNEEHINLMQNSISIIEDKLKLDKKLTQLSTKYYKIKTAYTGNPEIKDKNVSLLPQNLNKSKESIEIITKIAHTPRGKLCHKCEEYKTKIQEFNKIIEDNDKVLEEMKSLIEKFNRKKTKLKDIKQKLKDALNNDEYQKKLLGEFNDNIKILEDEQEKMRKLMEEERENNKIRIEDMKNYYEKIIDEKKTEIVELLNENKETDEIYQNLESSFNREKDFLYRQLKESQDKSIYAEKLAEDLSKLVETSEKQQKSLESTILDLKVRSKEKEKLLINQLQQSLNSQLQESSKKVDTAYEEFSKYISYIERRLKYISKINSFSLFTKKYSEKVKVYEEIIKILESSSDLSTVQTKYPKTKTKLEKLSNMSICVSKSRLSFLQSILKTLSNPVFSMKIDEMPEEDDEFNIKIEYLPKENVEMSNLLKEEIDKLKKAQEDKDMKLEYFERTIIEISNENSTVENGFLDEILALNRELSNVTEDSTEKIMRLNKEIDGKSKIIEGLYQELDRLKELYYSEVQISTNLREEIEKASQASEKFNKDKENIENVMKQNIILSQKLHEITERYEKIQKKLKIFKERKDKMAFDIEDNKIANDGLYEEIKKNFNSVKQDNCELAERICYLEDENKVLNEELRSMQFLNKG</sequence>
<evidence type="ECO:0000313" key="3">
    <source>
        <dbReference type="EMBL" id="OMJ90863.1"/>
    </source>
</evidence>
<comment type="caution">
    <text evidence="3">The sequence shown here is derived from an EMBL/GenBank/DDBJ whole genome shotgun (WGS) entry which is preliminary data.</text>
</comment>
<feature type="compositionally biased region" description="Basic and acidic residues" evidence="2">
    <location>
        <begin position="1"/>
        <end position="12"/>
    </location>
</feature>
<evidence type="ECO:0000313" key="4">
    <source>
        <dbReference type="Proteomes" id="UP000187209"/>
    </source>
</evidence>
<feature type="compositionally biased region" description="Polar residues" evidence="2">
    <location>
        <begin position="13"/>
        <end position="25"/>
    </location>
</feature>
<keyword evidence="4" id="KW-1185">Reference proteome</keyword>
<feature type="coiled-coil region" evidence="1">
    <location>
        <begin position="644"/>
        <end position="693"/>
    </location>
</feature>